<comment type="caution">
    <text evidence="5">The sequence shown here is derived from an EMBL/GenBank/DDBJ whole genome shotgun (WGS) entry which is preliminary data.</text>
</comment>
<dbReference type="RefSeq" id="WP_355087677.1">
    <property type="nucleotide sequence ID" value="NZ_JBEXKW010000035.1"/>
</dbReference>
<dbReference type="InterPro" id="IPR036412">
    <property type="entry name" value="HAD-like_sf"/>
</dbReference>
<dbReference type="EMBL" id="JBFAKC010000008">
    <property type="protein sequence ID" value="MEV0709730.1"/>
    <property type="molecule type" value="Genomic_DNA"/>
</dbReference>
<sequence>MTLATRPRFAFTDVDHTLLRVSTLHHFGEYFFETTRRGEVLAGHRTRMRLLAETGADRATLNESYYLLWADIPVREVDAAAVVWHDELRAAGLYRTSVLTRLRALRAEGVETVLVSGSFRACLRPIEEELGCAAVLCTELEQADGVFTGKVLRSLIGPAKRTEVEAFAAGYPGHDLARDYGFGDHISDVAVLESVGHPTVIPVDPALESVARERGWEILRDDQR</sequence>
<dbReference type="InterPro" id="IPR023214">
    <property type="entry name" value="HAD_sf"/>
</dbReference>
<dbReference type="SUPFAM" id="SSF56784">
    <property type="entry name" value="HAD-like"/>
    <property type="match status" value="1"/>
</dbReference>
<gene>
    <name evidence="5" type="ORF">AB0I48_19380</name>
</gene>
<dbReference type="Gene3D" id="1.20.1440.100">
    <property type="entry name" value="SG protein - dephosphorylation function"/>
    <property type="match status" value="1"/>
</dbReference>
<evidence type="ECO:0000256" key="4">
    <source>
        <dbReference type="ARBA" id="ARBA00022842"/>
    </source>
</evidence>
<evidence type="ECO:0000313" key="5">
    <source>
        <dbReference type="EMBL" id="MEV0709730.1"/>
    </source>
</evidence>
<organism evidence="5 6">
    <name type="scientific">Nocardia aurea</name>
    <dbReference type="NCBI Taxonomy" id="2144174"/>
    <lineage>
        <taxon>Bacteria</taxon>
        <taxon>Bacillati</taxon>
        <taxon>Actinomycetota</taxon>
        <taxon>Actinomycetes</taxon>
        <taxon>Mycobacteriales</taxon>
        <taxon>Nocardiaceae</taxon>
        <taxon>Nocardia</taxon>
    </lineage>
</organism>
<keyword evidence="3 5" id="KW-0378">Hydrolase</keyword>
<dbReference type="NCBIfam" id="TIGR01490">
    <property type="entry name" value="HAD-SF-IB-hyp1"/>
    <property type="match status" value="1"/>
</dbReference>
<dbReference type="Proteomes" id="UP001551695">
    <property type="component" value="Unassembled WGS sequence"/>
</dbReference>
<keyword evidence="4" id="KW-0460">Magnesium</keyword>
<dbReference type="PANTHER" id="PTHR43344">
    <property type="entry name" value="PHOSPHOSERINE PHOSPHATASE"/>
    <property type="match status" value="1"/>
</dbReference>
<protein>
    <submittedName>
        <fullName evidence="5">HAD-IB family hydrolase</fullName>
    </submittedName>
</protein>
<reference evidence="5 6" key="1">
    <citation type="submission" date="2024-06" db="EMBL/GenBank/DDBJ databases">
        <title>The Natural Products Discovery Center: Release of the First 8490 Sequenced Strains for Exploring Actinobacteria Biosynthetic Diversity.</title>
        <authorList>
            <person name="Kalkreuter E."/>
            <person name="Kautsar S.A."/>
            <person name="Yang D."/>
            <person name="Bader C.D."/>
            <person name="Teijaro C.N."/>
            <person name="Fluegel L."/>
            <person name="Davis C.M."/>
            <person name="Simpson J.R."/>
            <person name="Lauterbach L."/>
            <person name="Steele A.D."/>
            <person name="Gui C."/>
            <person name="Meng S."/>
            <person name="Li G."/>
            <person name="Viehrig K."/>
            <person name="Ye F."/>
            <person name="Su P."/>
            <person name="Kiefer A.F."/>
            <person name="Nichols A."/>
            <person name="Cepeda A.J."/>
            <person name="Yan W."/>
            <person name="Fan B."/>
            <person name="Jiang Y."/>
            <person name="Adhikari A."/>
            <person name="Zheng C.-J."/>
            <person name="Schuster L."/>
            <person name="Cowan T.M."/>
            <person name="Smanski M.J."/>
            <person name="Chevrette M.G."/>
            <person name="De Carvalho L.P.S."/>
            <person name="Shen B."/>
        </authorList>
    </citation>
    <scope>NUCLEOTIDE SEQUENCE [LARGE SCALE GENOMIC DNA]</scope>
    <source>
        <strain evidence="5 6">NPDC050403</strain>
    </source>
</reference>
<dbReference type="NCBIfam" id="TIGR01488">
    <property type="entry name" value="HAD-SF-IB"/>
    <property type="match status" value="1"/>
</dbReference>
<evidence type="ECO:0000313" key="6">
    <source>
        <dbReference type="Proteomes" id="UP001551695"/>
    </source>
</evidence>
<dbReference type="GO" id="GO:0016787">
    <property type="term" value="F:hydrolase activity"/>
    <property type="evidence" value="ECO:0007669"/>
    <property type="project" value="UniProtKB-KW"/>
</dbReference>
<accession>A0ABV3FWT3</accession>
<evidence type="ECO:0000256" key="3">
    <source>
        <dbReference type="ARBA" id="ARBA00022801"/>
    </source>
</evidence>
<dbReference type="PANTHER" id="PTHR43344:SF13">
    <property type="entry name" value="PHOSPHATASE RV3661-RELATED"/>
    <property type="match status" value="1"/>
</dbReference>
<dbReference type="InterPro" id="IPR050582">
    <property type="entry name" value="HAD-like_SerB"/>
</dbReference>
<name>A0ABV3FWT3_9NOCA</name>
<evidence type="ECO:0000256" key="2">
    <source>
        <dbReference type="ARBA" id="ARBA00022723"/>
    </source>
</evidence>
<dbReference type="Gene3D" id="3.40.50.1000">
    <property type="entry name" value="HAD superfamily/HAD-like"/>
    <property type="match status" value="1"/>
</dbReference>
<comment type="similarity">
    <text evidence="1">Belongs to the HAD-like hydrolase superfamily. SerB family.</text>
</comment>
<proteinExistence type="inferred from homology"/>
<evidence type="ECO:0000256" key="1">
    <source>
        <dbReference type="ARBA" id="ARBA00009184"/>
    </source>
</evidence>
<dbReference type="Pfam" id="PF12710">
    <property type="entry name" value="HAD"/>
    <property type="match status" value="1"/>
</dbReference>
<keyword evidence="6" id="KW-1185">Reference proteome</keyword>
<keyword evidence="2" id="KW-0479">Metal-binding</keyword>
<dbReference type="InterPro" id="IPR006385">
    <property type="entry name" value="HAD_hydro_SerB1"/>
</dbReference>